<evidence type="ECO:0008006" key="3">
    <source>
        <dbReference type="Google" id="ProtNLM"/>
    </source>
</evidence>
<accession>A0AAD4BW83</accession>
<dbReference type="EMBL" id="WHUW01000010">
    <property type="protein sequence ID" value="KAF8441729.1"/>
    <property type="molecule type" value="Genomic_DNA"/>
</dbReference>
<reference evidence="1" key="1">
    <citation type="submission" date="2019-10" db="EMBL/GenBank/DDBJ databases">
        <authorList>
            <consortium name="DOE Joint Genome Institute"/>
            <person name="Kuo A."/>
            <person name="Miyauchi S."/>
            <person name="Kiss E."/>
            <person name="Drula E."/>
            <person name="Kohler A."/>
            <person name="Sanchez-Garcia M."/>
            <person name="Andreopoulos B."/>
            <person name="Barry K.W."/>
            <person name="Bonito G."/>
            <person name="Buee M."/>
            <person name="Carver A."/>
            <person name="Chen C."/>
            <person name="Cichocki N."/>
            <person name="Clum A."/>
            <person name="Culley D."/>
            <person name="Crous P.W."/>
            <person name="Fauchery L."/>
            <person name="Girlanda M."/>
            <person name="Hayes R."/>
            <person name="Keri Z."/>
            <person name="LaButti K."/>
            <person name="Lipzen A."/>
            <person name="Lombard V."/>
            <person name="Magnuson J."/>
            <person name="Maillard F."/>
            <person name="Morin E."/>
            <person name="Murat C."/>
            <person name="Nolan M."/>
            <person name="Ohm R."/>
            <person name="Pangilinan J."/>
            <person name="Pereira M."/>
            <person name="Perotto S."/>
            <person name="Peter M."/>
            <person name="Riley R."/>
            <person name="Sitrit Y."/>
            <person name="Stielow B."/>
            <person name="Szollosi G."/>
            <person name="Zifcakova L."/>
            <person name="Stursova M."/>
            <person name="Spatafora J.W."/>
            <person name="Tedersoo L."/>
            <person name="Vaario L.-M."/>
            <person name="Yamada A."/>
            <person name="Yan M."/>
            <person name="Wang P."/>
            <person name="Xu J."/>
            <person name="Bruns T."/>
            <person name="Baldrian P."/>
            <person name="Vilgalys R."/>
            <person name="Henrissat B."/>
            <person name="Grigoriev I.V."/>
            <person name="Hibbett D."/>
            <person name="Nagy L.G."/>
            <person name="Martin F.M."/>
        </authorList>
    </citation>
    <scope>NUCLEOTIDE SEQUENCE</scope>
    <source>
        <strain evidence="1">BED1</strain>
    </source>
</reference>
<reference evidence="1" key="2">
    <citation type="journal article" date="2020" name="Nat. Commun.">
        <title>Large-scale genome sequencing of mycorrhizal fungi provides insights into the early evolution of symbiotic traits.</title>
        <authorList>
            <person name="Miyauchi S."/>
            <person name="Kiss E."/>
            <person name="Kuo A."/>
            <person name="Drula E."/>
            <person name="Kohler A."/>
            <person name="Sanchez-Garcia M."/>
            <person name="Morin E."/>
            <person name="Andreopoulos B."/>
            <person name="Barry K.W."/>
            <person name="Bonito G."/>
            <person name="Buee M."/>
            <person name="Carver A."/>
            <person name="Chen C."/>
            <person name="Cichocki N."/>
            <person name="Clum A."/>
            <person name="Culley D."/>
            <person name="Crous P.W."/>
            <person name="Fauchery L."/>
            <person name="Girlanda M."/>
            <person name="Hayes R.D."/>
            <person name="Keri Z."/>
            <person name="LaButti K."/>
            <person name="Lipzen A."/>
            <person name="Lombard V."/>
            <person name="Magnuson J."/>
            <person name="Maillard F."/>
            <person name="Murat C."/>
            <person name="Nolan M."/>
            <person name="Ohm R.A."/>
            <person name="Pangilinan J."/>
            <person name="Pereira M.F."/>
            <person name="Perotto S."/>
            <person name="Peter M."/>
            <person name="Pfister S."/>
            <person name="Riley R."/>
            <person name="Sitrit Y."/>
            <person name="Stielow J.B."/>
            <person name="Szollosi G."/>
            <person name="Zifcakova L."/>
            <person name="Stursova M."/>
            <person name="Spatafora J.W."/>
            <person name="Tedersoo L."/>
            <person name="Vaario L.M."/>
            <person name="Yamada A."/>
            <person name="Yan M."/>
            <person name="Wang P."/>
            <person name="Xu J."/>
            <person name="Bruns T."/>
            <person name="Baldrian P."/>
            <person name="Vilgalys R."/>
            <person name="Dunand C."/>
            <person name="Henrissat B."/>
            <person name="Grigoriev I.V."/>
            <person name="Hibbett D."/>
            <person name="Nagy L.G."/>
            <person name="Martin F.M."/>
        </authorList>
    </citation>
    <scope>NUCLEOTIDE SEQUENCE</scope>
    <source>
        <strain evidence="1">BED1</strain>
    </source>
</reference>
<name>A0AAD4BW83_BOLED</name>
<gene>
    <name evidence="1" type="ORF">L210DRAFT_3644967</name>
</gene>
<sequence>MHHALQIQEILSSIFGHCHRRIDQASLARTRRAFKEPALDVLWEEFSRDISPLARCLPEASRPLYLNNRLVRCFITLWIYHSFFSRRFTKSYSFTRPLTYTEWDILRSYTRLIRSIMNIEWGLDEKSLEILSNPPTSEPLFPNLRLLGDIRWHTEPVPLLRSLFPSLVSLHLYFGVVPQRFPQWFQDCHLASLPDSSPNVTELFLVVSEPDVAFCKLVSNWICRWRNIQTVQCNAISLDVHALAHLSRMPAFTELICEQVVAPPDCISPLPSPV</sequence>
<evidence type="ECO:0000313" key="2">
    <source>
        <dbReference type="Proteomes" id="UP001194468"/>
    </source>
</evidence>
<keyword evidence="2" id="KW-1185">Reference proteome</keyword>
<protein>
    <recommendedName>
        <fullName evidence="3">F-box domain-containing protein</fullName>
    </recommendedName>
</protein>
<dbReference type="Proteomes" id="UP001194468">
    <property type="component" value="Unassembled WGS sequence"/>
</dbReference>
<organism evidence="1 2">
    <name type="scientific">Boletus edulis BED1</name>
    <dbReference type="NCBI Taxonomy" id="1328754"/>
    <lineage>
        <taxon>Eukaryota</taxon>
        <taxon>Fungi</taxon>
        <taxon>Dikarya</taxon>
        <taxon>Basidiomycota</taxon>
        <taxon>Agaricomycotina</taxon>
        <taxon>Agaricomycetes</taxon>
        <taxon>Agaricomycetidae</taxon>
        <taxon>Boletales</taxon>
        <taxon>Boletineae</taxon>
        <taxon>Boletaceae</taxon>
        <taxon>Boletoideae</taxon>
        <taxon>Boletus</taxon>
    </lineage>
</organism>
<comment type="caution">
    <text evidence="1">The sequence shown here is derived from an EMBL/GenBank/DDBJ whole genome shotgun (WGS) entry which is preliminary data.</text>
</comment>
<dbReference type="AlphaFoldDB" id="A0AAD4BW83"/>
<proteinExistence type="predicted"/>
<evidence type="ECO:0000313" key="1">
    <source>
        <dbReference type="EMBL" id="KAF8441729.1"/>
    </source>
</evidence>